<dbReference type="Pfam" id="PF00015">
    <property type="entry name" value="MCPsignal"/>
    <property type="match status" value="1"/>
</dbReference>
<dbReference type="OrthoDB" id="9765776at2"/>
<gene>
    <name evidence="10" type="ordered locus">M5M_00415</name>
</gene>
<evidence type="ECO:0000256" key="4">
    <source>
        <dbReference type="ARBA" id="ARBA00029447"/>
    </source>
</evidence>
<dbReference type="SMART" id="SM00091">
    <property type="entry name" value="PAS"/>
    <property type="match status" value="2"/>
</dbReference>
<evidence type="ECO:0000313" key="11">
    <source>
        <dbReference type="Proteomes" id="UP000000466"/>
    </source>
</evidence>
<keyword evidence="6" id="KW-0175">Coiled coil</keyword>
<dbReference type="SMART" id="SM00283">
    <property type="entry name" value="MA"/>
    <property type="match status" value="1"/>
</dbReference>
<dbReference type="EMBL" id="CP003746">
    <property type="protein sequence ID" value="AFU97320.1"/>
    <property type="molecule type" value="Genomic_DNA"/>
</dbReference>
<dbReference type="Gene3D" id="1.10.287.950">
    <property type="entry name" value="Methyl-accepting chemotaxis protein"/>
    <property type="match status" value="1"/>
</dbReference>
<dbReference type="PRINTS" id="PR00260">
    <property type="entry name" value="CHEMTRNSDUCR"/>
</dbReference>
<dbReference type="InterPro" id="IPR004090">
    <property type="entry name" value="Chemotax_Me-accpt_rcpt"/>
</dbReference>
<evidence type="ECO:0000256" key="6">
    <source>
        <dbReference type="SAM" id="Coils"/>
    </source>
</evidence>
<dbReference type="Proteomes" id="UP000000466">
    <property type="component" value="Chromosome"/>
</dbReference>
<keyword evidence="11" id="KW-1185">Reference proteome</keyword>
<dbReference type="InterPro" id="IPR003660">
    <property type="entry name" value="HAMP_dom"/>
</dbReference>
<dbReference type="PANTHER" id="PTHR43531:SF14">
    <property type="entry name" value="METHYL-ACCEPTING CHEMOTAXIS PROTEIN I-RELATED"/>
    <property type="match status" value="1"/>
</dbReference>
<name>K4KGJ6_SIMAS</name>
<dbReference type="FunFam" id="1.10.287.950:FF:000001">
    <property type="entry name" value="Methyl-accepting chemotaxis sensory transducer"/>
    <property type="match status" value="1"/>
</dbReference>
<evidence type="ECO:0000256" key="7">
    <source>
        <dbReference type="SAM" id="MobiDB-lite"/>
    </source>
</evidence>
<dbReference type="PANTHER" id="PTHR43531">
    <property type="entry name" value="PROTEIN ICFG"/>
    <property type="match status" value="1"/>
</dbReference>
<comment type="similarity">
    <text evidence="4">Belongs to the methyl-accepting chemotaxis (MCP) protein family.</text>
</comment>
<dbReference type="GO" id="GO:0007165">
    <property type="term" value="P:signal transduction"/>
    <property type="evidence" value="ECO:0007669"/>
    <property type="project" value="UniProtKB-KW"/>
</dbReference>
<evidence type="ECO:0000256" key="2">
    <source>
        <dbReference type="ARBA" id="ARBA00022481"/>
    </source>
</evidence>
<dbReference type="InterPro" id="IPR004089">
    <property type="entry name" value="MCPsignal_dom"/>
</dbReference>
<dbReference type="InterPro" id="IPR000014">
    <property type="entry name" value="PAS"/>
</dbReference>
<dbReference type="InterPro" id="IPR051310">
    <property type="entry name" value="MCP_chemotaxis"/>
</dbReference>
<dbReference type="GO" id="GO:0004888">
    <property type="term" value="F:transmembrane signaling receptor activity"/>
    <property type="evidence" value="ECO:0007669"/>
    <property type="project" value="InterPro"/>
</dbReference>
<keyword evidence="3 5" id="KW-0807">Transducer</keyword>
<keyword evidence="2" id="KW-0488">Methylation</keyword>
<dbReference type="GO" id="GO:0006935">
    <property type="term" value="P:chemotaxis"/>
    <property type="evidence" value="ECO:0007669"/>
    <property type="project" value="InterPro"/>
</dbReference>
<feature type="coiled-coil region" evidence="6">
    <location>
        <begin position="372"/>
        <end position="399"/>
    </location>
</feature>
<evidence type="ECO:0000313" key="10">
    <source>
        <dbReference type="EMBL" id="AFU97320.1"/>
    </source>
</evidence>
<organism evidence="10 11">
    <name type="scientific">Simiduia agarivorans (strain DSM 21679 / JCM 13881 / BCRC 17597 / SA1)</name>
    <dbReference type="NCBI Taxonomy" id="1117647"/>
    <lineage>
        <taxon>Bacteria</taxon>
        <taxon>Pseudomonadati</taxon>
        <taxon>Pseudomonadota</taxon>
        <taxon>Gammaproteobacteria</taxon>
        <taxon>Cellvibrionales</taxon>
        <taxon>Cellvibrionaceae</taxon>
        <taxon>Simiduia</taxon>
    </lineage>
</organism>
<dbReference type="GO" id="GO:0005886">
    <property type="term" value="C:plasma membrane"/>
    <property type="evidence" value="ECO:0007669"/>
    <property type="project" value="TreeGrafter"/>
</dbReference>
<dbReference type="HOGENOM" id="CLU_000445_107_26_6"/>
<feature type="region of interest" description="Disordered" evidence="7">
    <location>
        <begin position="599"/>
        <end position="634"/>
    </location>
</feature>
<evidence type="ECO:0000256" key="5">
    <source>
        <dbReference type="PROSITE-ProRule" id="PRU00284"/>
    </source>
</evidence>
<protein>
    <submittedName>
        <fullName evidence="10">Methyl-accepting chemotaxis protein</fullName>
    </submittedName>
</protein>
<dbReference type="PROSITE" id="PS50885">
    <property type="entry name" value="HAMP"/>
    <property type="match status" value="1"/>
</dbReference>
<accession>K4KGJ6</accession>
<dbReference type="PROSITE" id="PS50111">
    <property type="entry name" value="CHEMOTAXIS_TRANSDUC_2"/>
    <property type="match status" value="1"/>
</dbReference>
<evidence type="ECO:0000256" key="1">
    <source>
        <dbReference type="ARBA" id="ARBA00004370"/>
    </source>
</evidence>
<dbReference type="KEGG" id="saga:M5M_00415"/>
<sequence length="634" mass="69271">MEADHMQSHFQSAINNALTAIMMIDRDFKITYMNRATLQLFRKHESSLRSVWPAFEATEEYLMGGCIDQFHQNPEHQRRLLSNPSNLPHKADIQIGPLTIELNVTAIIDKQGNYVGNTLEWSDVTDAREHEQASYRFRSSVGAMTNCLMMADLEGNIVYANNAVKSMLRNREPELRKSFPNFSVDRLVGTNFDTFHQNPAHQKAILSNPANLPYVANIKVADLHFRLTAIPLLDDIGNHLGNAVQWEDTTHIRETETLLEGLIKSASEGDLSARIDTEGYQGFDKIIFSAINELLDSVSRPIDEAIRVAEAVSGGNLGEVVQGNFGGRFSDLAGGLNASNAKLSELVGEIKLASRTVLDAAREIAQGNLDLSQRTENQASSLEETASAMEQLASTLSENVNRTSEASELSRKAMTKASDGTQVVASAIDAMDAIKRTSKKIEDIIGVIDEIAFQTNLLALNAAVEAARAGEQGRGFAVVAAEVRNLAQRSASAAKEIKSLISDSVEAVGEGSRLVKNTGDTLKDLSDAVMSVESYISEINIASKEQAAGINEVSQAVSQMDEMTQQNAALVEQASASSRAMEEQARSLLDLVSYFSQDDMPMTRPKRRQLPDARPAVRPAGGRHTSGGEEWEEF</sequence>
<dbReference type="CDD" id="cd11386">
    <property type="entry name" value="MCP_signal"/>
    <property type="match status" value="1"/>
</dbReference>
<dbReference type="InterPro" id="IPR035965">
    <property type="entry name" value="PAS-like_dom_sf"/>
</dbReference>
<comment type="subcellular location">
    <subcellularLocation>
        <location evidence="1">Membrane</location>
    </subcellularLocation>
</comment>
<dbReference type="RefSeq" id="WP_015045493.1">
    <property type="nucleotide sequence ID" value="NC_018868.3"/>
</dbReference>
<reference evidence="10 11" key="1">
    <citation type="journal article" date="2013" name="Genome Announc.">
        <title>Complete genome sequence of Simiduia agarivorans SA1(T), a marine bacterium able to degrade a variety of polysaccharides.</title>
        <authorList>
            <person name="Lin S.Y."/>
            <person name="Shieh W.Y."/>
            <person name="Chen J.S."/>
            <person name="Tang S.L."/>
        </authorList>
    </citation>
    <scope>NUCLEOTIDE SEQUENCE [LARGE SCALE GENOMIC DNA]</scope>
    <source>
        <strain evidence="11">DSM 21679 / JCM 13881 / BCRC 17597 / SA1</strain>
    </source>
</reference>
<feature type="domain" description="HAMP" evidence="9">
    <location>
        <begin position="296"/>
        <end position="348"/>
    </location>
</feature>
<evidence type="ECO:0000259" key="9">
    <source>
        <dbReference type="PROSITE" id="PS50885"/>
    </source>
</evidence>
<proteinExistence type="inferred from homology"/>
<dbReference type="eggNOG" id="COG0840">
    <property type="taxonomic scope" value="Bacteria"/>
</dbReference>
<feature type="domain" description="Methyl-accepting transducer" evidence="8">
    <location>
        <begin position="353"/>
        <end position="582"/>
    </location>
</feature>
<dbReference type="AlphaFoldDB" id="K4KGJ6"/>
<dbReference type="SUPFAM" id="SSF55785">
    <property type="entry name" value="PYP-like sensor domain (PAS domain)"/>
    <property type="match status" value="1"/>
</dbReference>
<dbReference type="Pfam" id="PF13188">
    <property type="entry name" value="PAS_8"/>
    <property type="match status" value="2"/>
</dbReference>
<evidence type="ECO:0000259" key="8">
    <source>
        <dbReference type="PROSITE" id="PS50111"/>
    </source>
</evidence>
<evidence type="ECO:0000256" key="3">
    <source>
        <dbReference type="ARBA" id="ARBA00023224"/>
    </source>
</evidence>
<dbReference type="Pfam" id="PF18947">
    <property type="entry name" value="HAMP_2"/>
    <property type="match status" value="1"/>
</dbReference>
<dbReference type="SUPFAM" id="SSF58104">
    <property type="entry name" value="Methyl-accepting chemotaxis protein (MCP) signaling domain"/>
    <property type="match status" value="1"/>
</dbReference>
<dbReference type="STRING" id="1117647.M5M_00415"/>
<dbReference type="Gene3D" id="3.30.450.20">
    <property type="entry name" value="PAS domain"/>
    <property type="match status" value="2"/>
</dbReference>